<dbReference type="GO" id="GO:0016020">
    <property type="term" value="C:membrane"/>
    <property type="evidence" value="ECO:0007669"/>
    <property type="project" value="TreeGrafter"/>
</dbReference>
<evidence type="ECO:0000256" key="3">
    <source>
        <dbReference type="RuleBase" id="RU000363"/>
    </source>
</evidence>
<dbReference type="Pfam" id="PF00106">
    <property type="entry name" value="adh_short"/>
    <property type="match status" value="1"/>
</dbReference>
<dbReference type="SUPFAM" id="SSF51735">
    <property type="entry name" value="NAD(P)-binding Rossmann-fold domains"/>
    <property type="match status" value="1"/>
</dbReference>
<comment type="similarity">
    <text evidence="1 3">Belongs to the short-chain dehydrogenases/reductases (SDR) family.</text>
</comment>
<dbReference type="PRINTS" id="PR00081">
    <property type="entry name" value="GDHRDH"/>
</dbReference>
<evidence type="ECO:0000256" key="2">
    <source>
        <dbReference type="ARBA" id="ARBA00023002"/>
    </source>
</evidence>
<dbReference type="PANTHER" id="PTHR44196">
    <property type="entry name" value="DEHYDROGENASE/REDUCTASE SDR FAMILY MEMBER 7B"/>
    <property type="match status" value="1"/>
</dbReference>
<dbReference type="CDD" id="cd05233">
    <property type="entry name" value="SDR_c"/>
    <property type="match status" value="1"/>
</dbReference>
<evidence type="ECO:0000256" key="4">
    <source>
        <dbReference type="SAM" id="MobiDB-lite"/>
    </source>
</evidence>
<sequence>MGKWENNLKGQRILITGGARGLGAALARALTAHGASVALLGIETDLLEKVAADCAAPWRECDVTDAAAVDTSIAELVGELGGLDAVIANAGVAAQLPLIGGNPDVFLRTVDVNIVGVYNTIRSAGPHVCHDRGYVLLISSLAAAIHLPLLGAYSASKAAVEALGDALRAELRPHGGAVGVAYFGELDTDMTARGFGTRAAAELVKNVPMLKVARVEPAIRALERGIAKRSRIIVSPRYTGPILHSRAVAQRIMEIAMRRNAAAALEIARAENAPLTTIQPEHPRKNRTGGAAS</sequence>
<proteinExistence type="inferred from homology"/>
<dbReference type="AlphaFoldDB" id="A0A927PM34"/>
<evidence type="ECO:0000313" key="6">
    <source>
        <dbReference type="Proteomes" id="UP000642993"/>
    </source>
</evidence>
<evidence type="ECO:0000256" key="1">
    <source>
        <dbReference type="ARBA" id="ARBA00006484"/>
    </source>
</evidence>
<dbReference type="PANTHER" id="PTHR44196:SF1">
    <property type="entry name" value="DEHYDROGENASE_REDUCTASE SDR FAMILY MEMBER 7B"/>
    <property type="match status" value="1"/>
</dbReference>
<feature type="region of interest" description="Disordered" evidence="4">
    <location>
        <begin position="274"/>
        <end position="293"/>
    </location>
</feature>
<comment type="caution">
    <text evidence="5">The sequence shown here is derived from an EMBL/GenBank/DDBJ whole genome shotgun (WGS) entry which is preliminary data.</text>
</comment>
<reference evidence="5" key="1">
    <citation type="submission" date="2020-09" db="EMBL/GenBank/DDBJ databases">
        <title>Hoyosella lacisalsi sp. nov., a halotolerant actinobacterium isolated from soil of Lake Gudzhirganskoe.</title>
        <authorList>
            <person name="Yang Q."/>
            <person name="Guo P.Y."/>
            <person name="Liu S.W."/>
            <person name="Li F.N."/>
            <person name="Sun C.H."/>
        </authorList>
    </citation>
    <scope>NUCLEOTIDE SEQUENCE</scope>
    <source>
        <strain evidence="5">G463</strain>
    </source>
</reference>
<gene>
    <name evidence="5" type="ORF">HT102_05680</name>
</gene>
<name>A0A927PM34_9ACTN</name>
<protein>
    <submittedName>
        <fullName evidence="5">SDR family NAD(P)-dependent oxidoreductase</fullName>
    </submittedName>
</protein>
<keyword evidence="2" id="KW-0560">Oxidoreductase</keyword>
<evidence type="ECO:0000313" key="5">
    <source>
        <dbReference type="EMBL" id="MBD8505971.1"/>
    </source>
</evidence>
<dbReference type="PROSITE" id="PS00061">
    <property type="entry name" value="ADH_SHORT"/>
    <property type="match status" value="1"/>
</dbReference>
<dbReference type="EMBL" id="JACYWE010000002">
    <property type="protein sequence ID" value="MBD8505971.1"/>
    <property type="molecule type" value="Genomic_DNA"/>
</dbReference>
<dbReference type="InterPro" id="IPR036291">
    <property type="entry name" value="NAD(P)-bd_dom_sf"/>
</dbReference>
<dbReference type="PRINTS" id="PR00080">
    <property type="entry name" value="SDRFAMILY"/>
</dbReference>
<dbReference type="Proteomes" id="UP000642993">
    <property type="component" value="Unassembled WGS sequence"/>
</dbReference>
<dbReference type="InterPro" id="IPR002347">
    <property type="entry name" value="SDR_fam"/>
</dbReference>
<organism evidence="5 6">
    <name type="scientific">Lolliginicoccus lacisalsi</name>
    <dbReference type="NCBI Taxonomy" id="2742202"/>
    <lineage>
        <taxon>Bacteria</taxon>
        <taxon>Bacillati</taxon>
        <taxon>Actinomycetota</taxon>
        <taxon>Actinomycetes</taxon>
        <taxon>Mycobacteriales</taxon>
        <taxon>Hoyosellaceae</taxon>
        <taxon>Lolliginicoccus</taxon>
    </lineage>
</organism>
<dbReference type="GO" id="GO:0016491">
    <property type="term" value="F:oxidoreductase activity"/>
    <property type="evidence" value="ECO:0007669"/>
    <property type="project" value="UniProtKB-KW"/>
</dbReference>
<keyword evidence="6" id="KW-1185">Reference proteome</keyword>
<dbReference type="Gene3D" id="3.40.50.720">
    <property type="entry name" value="NAD(P)-binding Rossmann-like Domain"/>
    <property type="match status" value="1"/>
</dbReference>
<dbReference type="InterPro" id="IPR020904">
    <property type="entry name" value="Sc_DH/Rdtase_CS"/>
</dbReference>
<accession>A0A927PM34</accession>
<dbReference type="RefSeq" id="WP_192038402.1">
    <property type="nucleotide sequence ID" value="NZ_JACYWE010000002.1"/>
</dbReference>